<sequence length="163" mass="17552">MLYFLYIGFGRTISTGLGTGGFSLIPDGIPLSLPTNGVTWYWFYNTANFATFIPFGLVLPLLVNVRFPILIGVFLVTITILELGQWATGLGIFDTSDILTNALGVSVGYVAQAIGRGKHPITTATIVRLIGTVTALTIATIVLFHVVNRAYDAVTRVELGDEI</sequence>
<dbReference type="AlphaFoldDB" id="A0A859FCI4"/>
<feature type="domain" description="VanZ-like" evidence="2">
    <location>
        <begin position="33"/>
        <end position="111"/>
    </location>
</feature>
<feature type="transmembrane region" description="Helical" evidence="1">
    <location>
        <begin position="69"/>
        <end position="92"/>
    </location>
</feature>
<feature type="transmembrane region" description="Helical" evidence="1">
    <location>
        <begin position="41"/>
        <end position="62"/>
    </location>
</feature>
<dbReference type="InterPro" id="IPR006976">
    <property type="entry name" value="VanZ-like"/>
</dbReference>
<accession>A0A859FCI4</accession>
<evidence type="ECO:0000259" key="2">
    <source>
        <dbReference type="Pfam" id="PF04892"/>
    </source>
</evidence>
<protein>
    <submittedName>
        <fullName evidence="3">VanZ family protein</fullName>
    </submittedName>
</protein>
<keyword evidence="4" id="KW-1185">Reference proteome</keyword>
<name>A0A859FCI4_9BACI</name>
<gene>
    <name evidence="3" type="ORF">FLK61_27345</name>
</gene>
<keyword evidence="1" id="KW-1133">Transmembrane helix</keyword>
<reference evidence="4" key="1">
    <citation type="submission" date="2019-07" db="EMBL/GenBank/DDBJ databases">
        <title>Bacillus alkalisoli sp. nov. isolated from saline soil.</title>
        <authorList>
            <person name="Sun J.-Q."/>
            <person name="Xu L."/>
        </authorList>
    </citation>
    <scope>NUCLEOTIDE SEQUENCE [LARGE SCALE GENOMIC DNA]</scope>
    <source>
        <strain evidence="4">M4U3P1</strain>
    </source>
</reference>
<dbReference type="Pfam" id="PF04892">
    <property type="entry name" value="VanZ"/>
    <property type="match status" value="1"/>
</dbReference>
<evidence type="ECO:0000313" key="4">
    <source>
        <dbReference type="Proteomes" id="UP000318138"/>
    </source>
</evidence>
<dbReference type="KEGG" id="psua:FLK61_27345"/>
<proteinExistence type="predicted"/>
<evidence type="ECO:0000313" key="3">
    <source>
        <dbReference type="EMBL" id="QKS70472.1"/>
    </source>
</evidence>
<dbReference type="RefSeq" id="WP_176008510.1">
    <property type="nucleotide sequence ID" value="NZ_CP041372.2"/>
</dbReference>
<dbReference type="Proteomes" id="UP000318138">
    <property type="component" value="Chromosome"/>
</dbReference>
<organism evidence="3 4">
    <name type="scientific">Paenalkalicoccus suaedae</name>
    <dbReference type="NCBI Taxonomy" id="2592382"/>
    <lineage>
        <taxon>Bacteria</taxon>
        <taxon>Bacillati</taxon>
        <taxon>Bacillota</taxon>
        <taxon>Bacilli</taxon>
        <taxon>Bacillales</taxon>
        <taxon>Bacillaceae</taxon>
        <taxon>Paenalkalicoccus</taxon>
    </lineage>
</organism>
<feature type="transmembrane region" description="Helical" evidence="1">
    <location>
        <begin position="126"/>
        <end position="147"/>
    </location>
</feature>
<dbReference type="EMBL" id="CP041372">
    <property type="protein sequence ID" value="QKS70472.1"/>
    <property type="molecule type" value="Genomic_DNA"/>
</dbReference>
<keyword evidence="1" id="KW-0472">Membrane</keyword>
<evidence type="ECO:0000256" key="1">
    <source>
        <dbReference type="SAM" id="Phobius"/>
    </source>
</evidence>
<keyword evidence="1" id="KW-0812">Transmembrane</keyword>